<keyword evidence="2" id="KW-0472">Membrane</keyword>
<gene>
    <name evidence="3" type="primary">PmUG01_11048600</name>
    <name evidence="3" type="ORF">PMUG01_11048600</name>
</gene>
<keyword evidence="2" id="KW-1133">Transmembrane helix</keyword>
<name>A0A1D3SMW4_PLAMA</name>
<proteinExistence type="predicted"/>
<feature type="compositionally biased region" description="Acidic residues" evidence="1">
    <location>
        <begin position="251"/>
        <end position="286"/>
    </location>
</feature>
<dbReference type="EMBL" id="LT594632">
    <property type="protein sequence ID" value="SCO93233.1"/>
    <property type="molecule type" value="Genomic_DNA"/>
</dbReference>
<dbReference type="VEuPathDB" id="PlasmoDB:PmUG01_11048600"/>
<keyword evidence="2" id="KW-0812">Transmembrane</keyword>
<protein>
    <submittedName>
        <fullName evidence="3">Uncharacterized protein</fullName>
    </submittedName>
</protein>
<dbReference type="GeneID" id="39869948"/>
<feature type="region of interest" description="Disordered" evidence="1">
    <location>
        <begin position="1"/>
        <end position="23"/>
    </location>
</feature>
<organism evidence="3 4">
    <name type="scientific">Plasmodium malariae</name>
    <dbReference type="NCBI Taxonomy" id="5858"/>
    <lineage>
        <taxon>Eukaryota</taxon>
        <taxon>Sar</taxon>
        <taxon>Alveolata</taxon>
        <taxon>Apicomplexa</taxon>
        <taxon>Aconoidasida</taxon>
        <taxon>Haemosporida</taxon>
        <taxon>Plasmodiidae</taxon>
        <taxon>Plasmodium</taxon>
        <taxon>Plasmodium (Plasmodium)</taxon>
    </lineage>
</organism>
<dbReference type="Proteomes" id="UP000219813">
    <property type="component" value="Chromosome 11"/>
</dbReference>
<dbReference type="OMA" id="LIMIEVY"/>
<feature type="compositionally biased region" description="Polar residues" evidence="1">
    <location>
        <begin position="7"/>
        <end position="16"/>
    </location>
</feature>
<keyword evidence="4" id="KW-1185">Reference proteome</keyword>
<dbReference type="RefSeq" id="XP_028862670.1">
    <property type="nucleotide sequence ID" value="XM_029006152.1"/>
</dbReference>
<evidence type="ECO:0000313" key="4">
    <source>
        <dbReference type="Proteomes" id="UP000219813"/>
    </source>
</evidence>
<reference evidence="3 4" key="1">
    <citation type="submission" date="2016-06" db="EMBL/GenBank/DDBJ databases">
        <authorList>
            <consortium name="Pathogen Informatics"/>
        </authorList>
    </citation>
    <scope>NUCLEOTIDE SEQUENCE [LARGE SCALE GENOMIC DNA]</scope>
</reference>
<evidence type="ECO:0000256" key="2">
    <source>
        <dbReference type="SAM" id="Phobius"/>
    </source>
</evidence>
<evidence type="ECO:0000313" key="3">
    <source>
        <dbReference type="EMBL" id="SCO93233.1"/>
    </source>
</evidence>
<accession>A0A1D3SMW4</accession>
<dbReference type="KEGG" id="pmal:PMUG01_11048600"/>
<feature type="region of interest" description="Disordered" evidence="1">
    <location>
        <begin position="251"/>
        <end position="293"/>
    </location>
</feature>
<dbReference type="AlphaFoldDB" id="A0A1D3SMW4"/>
<sequence>MKKKSETQTPLVNNSYAGEKKRNNLSSLPTLSSIDAQPSIPPLPPLNECKKNYIFCKTNNFNNLGGMLIEKNLFVLNFVLSIKYNEEKKKERGGGVRIGGGENVKCDESTQSDNLKMYYLSQNEKVFIDEISTCVYEQGAENDEQRGDDKGENFFEKNMNILIKNNFFFFIKNYIHNILSNVDICTQEKPNETFFEFFSIFKNKKKKIYMENSDDMLSDLYCDVSHASDDSDYNYFYEKTNQMNDYDYDYEEGEEEECQVGEEEQEEDENEKNNAEEECQVEDESEQRENPLPNGRGNIYLVANLSKNLDLIYCEKRNSLLSIDNEKRKKQKKDKKFEKYLCRCCKTKKNKIKNIYNIHNIHNIHNNYNNYNNYFLKRFNVCLLQIFISNLTKKEFLFWAKIKDTIQHFLGSIQSAVFHKGISNYVEIPYIEIMDEINKYTAEEAHLKFIKKKKKLLILKKEQKSIKCLFEKTINSVRISVKYNLIFADNKFNYLFKDVMKKYRRVIKNNIFNNYHARKAADEGIEVETAAGAAPGKEKHDGACIMNYANSIHNNLNPNIVKNYTKKHYDFSLLVHNIHLELYGYVYIRNYLFFLLIMIEVYIFIHFNDISYTYSNNTDIFLDQILKNLFT</sequence>
<feature type="transmembrane region" description="Helical" evidence="2">
    <location>
        <begin position="582"/>
        <end position="605"/>
    </location>
</feature>
<evidence type="ECO:0000256" key="1">
    <source>
        <dbReference type="SAM" id="MobiDB-lite"/>
    </source>
</evidence>
<dbReference type="OrthoDB" id="372669at2759"/>